<dbReference type="Proteomes" id="UP000241690">
    <property type="component" value="Unassembled WGS sequence"/>
</dbReference>
<organism evidence="1 2">
    <name type="scientific">Trichoderma harzianum CBS 226.95</name>
    <dbReference type="NCBI Taxonomy" id="983964"/>
    <lineage>
        <taxon>Eukaryota</taxon>
        <taxon>Fungi</taxon>
        <taxon>Dikarya</taxon>
        <taxon>Ascomycota</taxon>
        <taxon>Pezizomycotina</taxon>
        <taxon>Sordariomycetes</taxon>
        <taxon>Hypocreomycetidae</taxon>
        <taxon>Hypocreales</taxon>
        <taxon>Hypocreaceae</taxon>
        <taxon>Trichoderma</taxon>
    </lineage>
</organism>
<name>A0A2T3ZR60_TRIHA</name>
<sequence length="271" mass="30054">MKQAGKRVISSTRLIRKSPSLDVFQVAHSRKQDPKRASTFAYIDGSTESEEHSSNTDFDGFAEGNAVEYNCGLYLNDEPIPSSEEPDVRVETQIPQATAALPPTALAHFLTVLLKVPNVSQAILDFPLNHPLEQHNDDSSLDLGGLSISGGLNYITAELGSEVLNILASGSVKEPEIRLSSEKLRYIYTGLRKEYGYSPRPRIKPAKDCAQEPTLGSEFDINSLVLINYCLNILRADYSMVSYTRPSQCLYHRHTSTTNAGRILQQLWLLP</sequence>
<dbReference type="AlphaFoldDB" id="A0A2T3ZR60"/>
<gene>
    <name evidence="1" type="ORF">M431DRAFT_541099</name>
</gene>
<reference evidence="1 2" key="1">
    <citation type="submission" date="2016-07" db="EMBL/GenBank/DDBJ databases">
        <title>Multiple horizontal gene transfer events from other fungi enriched the ability of initially mycotrophic Trichoderma (Ascomycota) to feed on dead plant biomass.</title>
        <authorList>
            <consortium name="DOE Joint Genome Institute"/>
            <person name="Aerts A."/>
            <person name="Atanasova L."/>
            <person name="Chenthamara K."/>
            <person name="Zhang J."/>
            <person name="Grujic M."/>
            <person name="Henrissat B."/>
            <person name="Kuo A."/>
            <person name="Salamov A."/>
            <person name="Lipzen A."/>
            <person name="Labutti K."/>
            <person name="Barry K."/>
            <person name="Miao Y."/>
            <person name="Rahimi M.J."/>
            <person name="Shen Q."/>
            <person name="Grigoriev I.V."/>
            <person name="Kubicek C.P."/>
            <person name="Druzhinina I.S."/>
        </authorList>
    </citation>
    <scope>NUCLEOTIDE SEQUENCE [LARGE SCALE GENOMIC DNA]</scope>
    <source>
        <strain evidence="1 2">CBS 226.95</strain>
    </source>
</reference>
<keyword evidence="2" id="KW-1185">Reference proteome</keyword>
<evidence type="ECO:0000313" key="1">
    <source>
        <dbReference type="EMBL" id="PTB47283.1"/>
    </source>
</evidence>
<protein>
    <submittedName>
        <fullName evidence="1">Uncharacterized protein</fullName>
    </submittedName>
</protein>
<evidence type="ECO:0000313" key="2">
    <source>
        <dbReference type="Proteomes" id="UP000241690"/>
    </source>
</evidence>
<proteinExistence type="predicted"/>
<dbReference type="EMBL" id="KZ679808">
    <property type="protein sequence ID" value="PTB47283.1"/>
    <property type="molecule type" value="Genomic_DNA"/>
</dbReference>
<dbReference type="RefSeq" id="XP_024766960.1">
    <property type="nucleotide sequence ID" value="XM_024921093.1"/>
</dbReference>
<dbReference type="GeneID" id="36629668"/>
<accession>A0A2T3ZR60</accession>